<dbReference type="GeneID" id="89922417"/>
<gene>
    <name evidence="1" type="ORF">LTR77_001069</name>
</gene>
<dbReference type="PANTHER" id="PTHR48079:SF6">
    <property type="entry name" value="NAD(P)-BINDING DOMAIN-CONTAINING PROTEIN-RELATED"/>
    <property type="match status" value="1"/>
</dbReference>
<dbReference type="GO" id="GO:0005737">
    <property type="term" value="C:cytoplasm"/>
    <property type="evidence" value="ECO:0007669"/>
    <property type="project" value="TreeGrafter"/>
</dbReference>
<organism evidence="1 2">
    <name type="scientific">Saxophila tyrrhenica</name>
    <dbReference type="NCBI Taxonomy" id="1690608"/>
    <lineage>
        <taxon>Eukaryota</taxon>
        <taxon>Fungi</taxon>
        <taxon>Dikarya</taxon>
        <taxon>Ascomycota</taxon>
        <taxon>Pezizomycotina</taxon>
        <taxon>Dothideomycetes</taxon>
        <taxon>Dothideomycetidae</taxon>
        <taxon>Mycosphaerellales</taxon>
        <taxon>Extremaceae</taxon>
        <taxon>Saxophila</taxon>
    </lineage>
</organism>
<dbReference type="GO" id="GO:0004029">
    <property type="term" value="F:aldehyde dehydrogenase (NAD+) activity"/>
    <property type="evidence" value="ECO:0007669"/>
    <property type="project" value="TreeGrafter"/>
</dbReference>
<proteinExistence type="predicted"/>
<dbReference type="Gene3D" id="3.40.50.720">
    <property type="entry name" value="NAD(P)-binding Rossmann-like Domain"/>
    <property type="match status" value="1"/>
</dbReference>
<evidence type="ECO:0000313" key="2">
    <source>
        <dbReference type="Proteomes" id="UP001337655"/>
    </source>
</evidence>
<dbReference type="EMBL" id="JAVRRT010000002">
    <property type="protein sequence ID" value="KAK5173990.1"/>
    <property type="molecule type" value="Genomic_DNA"/>
</dbReference>
<keyword evidence="2" id="KW-1185">Reference proteome</keyword>
<dbReference type="PANTHER" id="PTHR48079">
    <property type="entry name" value="PROTEIN YEEZ"/>
    <property type="match status" value="1"/>
</dbReference>
<dbReference type="RefSeq" id="XP_064662659.1">
    <property type="nucleotide sequence ID" value="XM_064798332.1"/>
</dbReference>
<dbReference type="InterPro" id="IPR036291">
    <property type="entry name" value="NAD(P)-bd_dom_sf"/>
</dbReference>
<evidence type="ECO:0008006" key="3">
    <source>
        <dbReference type="Google" id="ProtNLM"/>
    </source>
</evidence>
<dbReference type="InterPro" id="IPR051783">
    <property type="entry name" value="NAD(P)-dependent_oxidoreduct"/>
</dbReference>
<comment type="caution">
    <text evidence="1">The sequence shown here is derived from an EMBL/GenBank/DDBJ whole genome shotgun (WGS) entry which is preliminary data.</text>
</comment>
<accession>A0AAV9PK20</accession>
<reference evidence="1 2" key="1">
    <citation type="submission" date="2023-08" db="EMBL/GenBank/DDBJ databases">
        <title>Black Yeasts Isolated from many extreme environments.</title>
        <authorList>
            <person name="Coleine C."/>
            <person name="Stajich J.E."/>
            <person name="Selbmann L."/>
        </authorList>
    </citation>
    <scope>NUCLEOTIDE SEQUENCE [LARGE SCALE GENOMIC DNA]</scope>
    <source>
        <strain evidence="1 2">CCFEE 5935</strain>
    </source>
</reference>
<dbReference type="AlphaFoldDB" id="A0AAV9PK20"/>
<dbReference type="SUPFAM" id="SSF51735">
    <property type="entry name" value="NAD(P)-binding Rossmann-fold domains"/>
    <property type="match status" value="1"/>
</dbReference>
<evidence type="ECO:0000313" key="1">
    <source>
        <dbReference type="EMBL" id="KAK5173990.1"/>
    </source>
</evidence>
<protein>
    <recommendedName>
        <fullName evidence="3">NAD(P)-binding domain-containing protein</fullName>
    </recommendedName>
</protein>
<name>A0AAV9PK20_9PEZI</name>
<dbReference type="Proteomes" id="UP001337655">
    <property type="component" value="Unassembled WGS sequence"/>
</dbReference>
<sequence>MPSVIVFGATGFLGAPLTRAIVKAHPDWKVTAYVRGTRTSDEVKKELGVKRIETGDFTEFEKIKALCKENDIAVNAGNSFTDAPISAIVAGLSERSEGPKGKLLHISGAGNFLDFGTTGEFNPASKVWDDDNEEDIKLVNDKMFNGQSDVVALQAGKNGAVDTYVVCTPVTYGGAAVGSKGMGVGYSLITGNAKPLGYVPYIGNGSAVLSTAHVLDVVPFMLKVLELAASGPAQGSVYSRWFNVETQRVAWKDMATELAKVMYAKGIFKSPEAKSVPLEEAGEGEVKYLVAGNMLMHTNRSARMGFKPTQPSILTQVHEDLKDAAL</sequence>